<sequence>MLRSRGSGSPIAMPLDMTSVRKFANLSGPLTGKFPQEAASRLPASPDVHVMNEELNVPVKRGESWYAAGILSLHVPHIYVPPISSFLEMTAPTPKSALAMMPTPNIPASEAVGHCQSVAIIDAPLQEVWDTLMDTSTWPSWNRFVPAVTIREQPGSDGGDLSPVLQAGTKMTYHVNMKPTSSSQPQRAQANNDTPLVVTEWDPPSESKKSGRIVWVLDAQAQGRIMSSLLAAERVHEFVEVDILDAQGQTRRGTEVRNWEAQNGALAYVVRWMVGAQLEVCFEAWLQDLKEYVEKKTTRE</sequence>
<dbReference type="KEGG" id="ang:An02g12460"/>
<gene>
    <name evidence="1" type="ORF">An02g12460</name>
</gene>
<proteinExistence type="predicted"/>
<dbReference type="SUPFAM" id="SSF55961">
    <property type="entry name" value="Bet v1-like"/>
    <property type="match status" value="1"/>
</dbReference>
<accession>A0AAJ6QJV6</accession>
<organism evidence="1">
    <name type="scientific">Aspergillus niger</name>
    <dbReference type="NCBI Taxonomy" id="5061"/>
    <lineage>
        <taxon>Eukaryota</taxon>
        <taxon>Fungi</taxon>
        <taxon>Dikarya</taxon>
        <taxon>Ascomycota</taxon>
        <taxon>Pezizomycotina</taxon>
        <taxon>Eurotiomycetes</taxon>
        <taxon>Eurotiomycetidae</taxon>
        <taxon>Eurotiales</taxon>
        <taxon>Aspergillaceae</taxon>
        <taxon>Aspergillus</taxon>
        <taxon>Aspergillus subgen. Circumdati</taxon>
    </lineage>
</organism>
<dbReference type="GeneID" id="4979783"/>
<dbReference type="Gene3D" id="3.30.530.20">
    <property type="match status" value="1"/>
</dbReference>
<dbReference type="AlphaFoldDB" id="A0AAJ6QJV6"/>
<protein>
    <submittedName>
        <fullName evidence="1">Uncharacterized protein</fullName>
    </submittedName>
</protein>
<reference evidence="1" key="2">
    <citation type="submission" date="2025-08" db="UniProtKB">
        <authorList>
            <consortium name="RefSeq"/>
        </authorList>
    </citation>
    <scope>IDENTIFICATION</scope>
</reference>
<dbReference type="InterPro" id="IPR023393">
    <property type="entry name" value="START-like_dom_sf"/>
</dbReference>
<dbReference type="CDD" id="cd07822">
    <property type="entry name" value="SRPBCC_4"/>
    <property type="match status" value="1"/>
</dbReference>
<dbReference type="VEuPathDB" id="FungiDB:An02g12460"/>
<evidence type="ECO:0000313" key="1">
    <source>
        <dbReference type="RefSeq" id="XP_001400374.3"/>
    </source>
</evidence>
<name>A0AAJ6QJV6_ASPNG</name>
<dbReference type="RefSeq" id="XP_001400374.3">
    <property type="nucleotide sequence ID" value="XM_001400337.3"/>
</dbReference>
<reference evidence="1" key="1">
    <citation type="submission" date="2025-02" db="EMBL/GenBank/DDBJ databases">
        <authorList>
            <consortium name="NCBI Genome Project"/>
        </authorList>
    </citation>
    <scope>NUCLEOTIDE SEQUENCE</scope>
</reference>